<evidence type="ECO:0000256" key="20">
    <source>
        <dbReference type="PROSITE-ProRule" id="PRU10141"/>
    </source>
</evidence>
<dbReference type="EC" id="2.7.11.22" evidence="5"/>
<evidence type="ECO:0000256" key="8">
    <source>
        <dbReference type="ARBA" id="ARBA00022741"/>
    </source>
</evidence>
<dbReference type="SUPFAM" id="SSF47781">
    <property type="entry name" value="RuvA domain 2-like"/>
    <property type="match status" value="1"/>
</dbReference>
<dbReference type="EMBL" id="KL367493">
    <property type="protein sequence ID" value="KFD69734.1"/>
    <property type="molecule type" value="Genomic_DNA"/>
</dbReference>
<dbReference type="Pfam" id="PF00069">
    <property type="entry name" value="Pkinase"/>
    <property type="match status" value="1"/>
</dbReference>
<dbReference type="Gene3D" id="3.30.200.20">
    <property type="entry name" value="Phosphorylase Kinase, domain 1"/>
    <property type="match status" value="1"/>
</dbReference>
<dbReference type="GO" id="GO:0003677">
    <property type="term" value="F:DNA binding"/>
    <property type="evidence" value="ECO:0007669"/>
    <property type="project" value="UniProtKB-KW"/>
</dbReference>
<evidence type="ECO:0000256" key="6">
    <source>
        <dbReference type="ARBA" id="ARBA00022527"/>
    </source>
</evidence>
<dbReference type="Gene3D" id="1.10.150.20">
    <property type="entry name" value="5' to 3' exonuclease, C-terminal subdomain"/>
    <property type="match status" value="1"/>
</dbReference>
<feature type="compositionally biased region" description="Basic and acidic residues" evidence="21">
    <location>
        <begin position="122"/>
        <end position="170"/>
    </location>
</feature>
<dbReference type="PANTHER" id="PTHR24056">
    <property type="entry name" value="CELL DIVISION PROTEIN KINASE"/>
    <property type="match status" value="1"/>
</dbReference>
<reference evidence="24 25" key="1">
    <citation type="journal article" date="2014" name="Nat. Genet.">
        <title>Genome and transcriptome of the porcine whipworm Trichuris suis.</title>
        <authorList>
            <person name="Jex A.R."/>
            <person name="Nejsum P."/>
            <person name="Schwarz E.M."/>
            <person name="Hu L."/>
            <person name="Young N.D."/>
            <person name="Hall R.S."/>
            <person name="Korhonen P.K."/>
            <person name="Liao S."/>
            <person name="Thamsborg S."/>
            <person name="Xia J."/>
            <person name="Xu P."/>
            <person name="Wang S."/>
            <person name="Scheerlinck J.P."/>
            <person name="Hofmann A."/>
            <person name="Sternberg P.W."/>
            <person name="Wang J."/>
            <person name="Gasser R.B."/>
        </authorList>
    </citation>
    <scope>NUCLEOTIDE SEQUENCE [LARGE SCALE GENOMIC DNA]</scope>
    <source>
        <strain evidence="24">DCEP-RM93F</strain>
        <strain evidence="23">DCEP-RM93M</strain>
    </source>
</reference>
<keyword evidence="6" id="KW-0723">Serine/threonine-protein kinase</keyword>
<name>A0A085NJT8_9BILA</name>
<evidence type="ECO:0000313" key="24">
    <source>
        <dbReference type="EMBL" id="KFD69734.1"/>
    </source>
</evidence>
<evidence type="ECO:0000256" key="18">
    <source>
        <dbReference type="ARBA" id="ARBA00048367"/>
    </source>
</evidence>
<keyword evidence="12" id="KW-0238">DNA-binding</keyword>
<dbReference type="SMART" id="SM00220">
    <property type="entry name" value="S_TKc"/>
    <property type="match status" value="1"/>
</dbReference>
<dbReference type="GO" id="GO:0030332">
    <property type="term" value="F:cyclin binding"/>
    <property type="evidence" value="ECO:0007669"/>
    <property type="project" value="TreeGrafter"/>
</dbReference>
<feature type="compositionally biased region" description="Basic residues" evidence="21">
    <location>
        <begin position="9"/>
        <end position="19"/>
    </location>
</feature>
<dbReference type="GO" id="GO:0005524">
    <property type="term" value="F:ATP binding"/>
    <property type="evidence" value="ECO:0007669"/>
    <property type="project" value="UniProtKB-UniRule"/>
</dbReference>
<gene>
    <name evidence="23" type="ORF">M513_09654</name>
    <name evidence="24" type="ORF">M514_09654</name>
</gene>
<dbReference type="FunFam" id="3.30.200.20:FF:000074">
    <property type="entry name" value="cyclin-dependent kinase 12 isoform X2"/>
    <property type="match status" value="1"/>
</dbReference>
<dbReference type="Gene3D" id="1.10.510.10">
    <property type="entry name" value="Transferase(Phosphotransferase) domain 1"/>
    <property type="match status" value="1"/>
</dbReference>
<evidence type="ECO:0000256" key="11">
    <source>
        <dbReference type="ARBA" id="ARBA00022840"/>
    </source>
</evidence>
<dbReference type="GO" id="GO:0006302">
    <property type="term" value="P:double-strand break repair"/>
    <property type="evidence" value="ECO:0007669"/>
    <property type="project" value="UniProtKB-ARBA"/>
</dbReference>
<feature type="compositionally biased region" description="Polar residues" evidence="21">
    <location>
        <begin position="344"/>
        <end position="353"/>
    </location>
</feature>
<evidence type="ECO:0000256" key="13">
    <source>
        <dbReference type="ARBA" id="ARBA00023204"/>
    </source>
</evidence>
<evidence type="ECO:0000256" key="10">
    <source>
        <dbReference type="ARBA" id="ARBA00022777"/>
    </source>
</evidence>
<dbReference type="Pfam" id="PF03834">
    <property type="entry name" value="Rad10"/>
    <property type="match status" value="1"/>
</dbReference>
<evidence type="ECO:0000256" key="3">
    <source>
        <dbReference type="ARBA" id="ARBA00008283"/>
    </source>
</evidence>
<dbReference type="InterPro" id="IPR011009">
    <property type="entry name" value="Kinase-like_dom_sf"/>
</dbReference>
<evidence type="ECO:0000259" key="22">
    <source>
        <dbReference type="PROSITE" id="PS50011"/>
    </source>
</evidence>
<dbReference type="Pfam" id="PF14520">
    <property type="entry name" value="HHH_5"/>
    <property type="match status" value="1"/>
</dbReference>
<dbReference type="SUPFAM" id="SSF56112">
    <property type="entry name" value="Protein kinase-like (PK-like)"/>
    <property type="match status" value="1"/>
</dbReference>
<dbReference type="GO" id="GO:0032968">
    <property type="term" value="P:positive regulation of transcription elongation by RNA polymerase II"/>
    <property type="evidence" value="ECO:0007669"/>
    <property type="project" value="TreeGrafter"/>
</dbReference>
<comment type="catalytic activity">
    <reaction evidence="17">
        <text>L-threonyl-[protein] + ATP = O-phospho-L-threonyl-[protein] + ADP + H(+)</text>
        <dbReference type="Rhea" id="RHEA:46608"/>
        <dbReference type="Rhea" id="RHEA-COMP:11060"/>
        <dbReference type="Rhea" id="RHEA-COMP:11605"/>
        <dbReference type="ChEBI" id="CHEBI:15378"/>
        <dbReference type="ChEBI" id="CHEBI:30013"/>
        <dbReference type="ChEBI" id="CHEBI:30616"/>
        <dbReference type="ChEBI" id="CHEBI:61977"/>
        <dbReference type="ChEBI" id="CHEBI:456216"/>
        <dbReference type="EC" id="2.7.11.22"/>
    </reaction>
</comment>
<evidence type="ECO:0000256" key="7">
    <source>
        <dbReference type="ARBA" id="ARBA00022679"/>
    </source>
</evidence>
<keyword evidence="13" id="KW-0234">DNA repair</keyword>
<feature type="binding site" evidence="20">
    <location>
        <position position="521"/>
    </location>
    <ligand>
        <name>ATP</name>
        <dbReference type="ChEBI" id="CHEBI:30616"/>
    </ligand>
</feature>
<feature type="region of interest" description="Disordered" evidence="21">
    <location>
        <begin position="910"/>
        <end position="942"/>
    </location>
</feature>
<feature type="region of interest" description="Disordered" evidence="21">
    <location>
        <begin position="1"/>
        <end position="82"/>
    </location>
</feature>
<keyword evidence="14" id="KW-0539">Nucleus</keyword>
<organism evidence="24">
    <name type="scientific">Trichuris suis</name>
    <name type="common">pig whipworm</name>
    <dbReference type="NCBI Taxonomy" id="68888"/>
    <lineage>
        <taxon>Eukaryota</taxon>
        <taxon>Metazoa</taxon>
        <taxon>Ecdysozoa</taxon>
        <taxon>Nematoda</taxon>
        <taxon>Enoplea</taxon>
        <taxon>Dorylaimia</taxon>
        <taxon>Trichinellida</taxon>
        <taxon>Trichuridae</taxon>
        <taxon>Trichuris</taxon>
    </lineage>
</organism>
<evidence type="ECO:0000256" key="9">
    <source>
        <dbReference type="ARBA" id="ARBA00022763"/>
    </source>
</evidence>
<evidence type="ECO:0000256" key="12">
    <source>
        <dbReference type="ARBA" id="ARBA00023125"/>
    </source>
</evidence>
<dbReference type="InterPro" id="IPR010994">
    <property type="entry name" value="RuvA_2-like"/>
</dbReference>
<dbReference type="SUPFAM" id="SSF52980">
    <property type="entry name" value="Restriction endonuclease-like"/>
    <property type="match status" value="1"/>
</dbReference>
<comment type="similarity">
    <text evidence="3">Belongs to the ERCC1/RAD10/SWI10 family.</text>
</comment>
<evidence type="ECO:0000256" key="4">
    <source>
        <dbReference type="ARBA" id="ARBA00012409"/>
    </source>
</evidence>
<keyword evidence="9" id="KW-0227">DNA damage</keyword>
<keyword evidence="8 20" id="KW-0547">Nucleotide-binding</keyword>
<comment type="similarity">
    <text evidence="2">Belongs to the protein kinase superfamily. CMGC Ser/Thr protein kinase family. CDC2/CDKX subfamily.</text>
</comment>
<dbReference type="InterPro" id="IPR017441">
    <property type="entry name" value="Protein_kinase_ATP_BS"/>
</dbReference>
<dbReference type="CDD" id="cd22325">
    <property type="entry name" value="ERCC1_C-like"/>
    <property type="match status" value="1"/>
</dbReference>
<evidence type="ECO:0000256" key="19">
    <source>
        <dbReference type="ARBA" id="ARBA00049280"/>
    </source>
</evidence>
<dbReference type="InterPro" id="IPR050108">
    <property type="entry name" value="CDK"/>
</dbReference>
<evidence type="ECO:0000313" key="23">
    <source>
        <dbReference type="EMBL" id="KFD49469.1"/>
    </source>
</evidence>
<dbReference type="EC" id="2.7.11.23" evidence="4"/>
<evidence type="ECO:0000256" key="2">
    <source>
        <dbReference type="ARBA" id="ARBA00006485"/>
    </source>
</evidence>
<accession>A0A085NJT8</accession>
<sequence length="1352" mass="152397">MGRRDNGSRRRSRRNRRNGRRNDASNFVSSSGSSDLVRNVVSDRRRDRDEASHRWRSRDDELESPSRRWSRNSGDSPYRSCRDLRSRNYAELDRSPLPVPYEFLSYDGQMEELEMLDINHSSRESGQWRRDNFESDFGRDSLPKRKSQDSRRSRNAERLEPSSRYRNEEHDGMEEPNDRKRRKSARCTSIADTEDLERTSRRDRHSPDRTPNRMHSPLPRSANVPSSRERISVRSPSPSLSKQRRTQISSRDTSSRNSKRGERNRRRRRSRPSESPRKHSRTRSNSSDSADSPPLMRSNVTLTRAEICQMNYRTSLVSELIKKHKLDKKQQEADSSYADRSPPGISQQSQQAVISDAELPSTSFPDCGVVQTYNIAQEPLVCKVEQLPIVQPPLPPLPPQLTQSPGRTMYFSQTGELLADRGRPLTMTALPAIPLPPGTKVPAILPLAPDVPVAVGVRDTLEMMSASHRPISRVRSCSYDEPEWEVCHVDKYEILQQIGEGTYGQVYKAVDRKTAEMVALKKVRLENERDGFPITAFREIRILRKLSHPNIVQLKDIATNQHEATGFMKEKGVFYLVFEYMDHDLMGLLESGYVDFNDVHIAFMMKQLLSGLAYCHAKNFMHRDIKCSNILLNNSGDIKLADLGLARLYQRGQQRPYTNKVITLWYRPPELLLGEERYGPEVDIWSVGCILGELFVKKPIFQGSSELQQLDLICRVCGSPDPEVWPNVASLPFYGTFKLKRTYPRVLREQFKYLPLEALDLLDSMLTLDPSKRCTAVEALDSSWLANIDLSKRQHPQFVLLIWQSFSCALRRGRFYIGFLPGRTAMKCGRKRKNGQIREPFLQRRQPVKLRRLAQVFVIDIDVLLAADYSYNFVYVLEHRLDEIDEDRVLKKNGRSSGLPHQELVELLGSSSSAGSDHKSGDNSRNDLSTNSSLHQSDNAGSSARLISVGEGSVEHKVTEATEQSGVAGVVAPEEMNGVQAASTTVLQFTSMPGSHAFSGDRLSASTITAASAMVVKGAGGASSAPRDALMALDAWYWLKFLFQVGLKGIPMESNEPNELAEKEVEIDNAPSLLGIEDGDQHGQAEVHCTSPTKETVISSNKVKWAGGKVVVSNRQRGNPVLRFVRNVLWEFGDIKADFVLGQTCCALFLSVKFHKLHPGYIHQRMKEVGKKFALQVLLLLIDVAEPENVLRELNTACFGENWTLMAAWSPEEVGELIEAYKIYENKPAEFLMAKSEATDSRSRAIELLTCIKAINKSDAEALLNMFGSLRRIAEATAEELALCPGLGAAKVKKLCSALDQVITDRRNDLPLFANQIDAEVSENSDNEDEEENTCDCDLPFAGFVELSDASV</sequence>
<keyword evidence="7" id="KW-0808">Transferase</keyword>
<feature type="compositionally biased region" description="Polar residues" evidence="21">
    <location>
        <begin position="234"/>
        <end position="252"/>
    </location>
</feature>
<dbReference type="PANTHER" id="PTHR24056:SF546">
    <property type="entry name" value="CYCLIN-DEPENDENT KINASE 12"/>
    <property type="match status" value="1"/>
</dbReference>
<comment type="catalytic activity">
    <reaction evidence="18">
        <text>L-seryl-[protein] + ATP = O-phospho-L-seryl-[protein] + ADP + H(+)</text>
        <dbReference type="Rhea" id="RHEA:17989"/>
        <dbReference type="Rhea" id="RHEA-COMP:9863"/>
        <dbReference type="Rhea" id="RHEA-COMP:11604"/>
        <dbReference type="ChEBI" id="CHEBI:15378"/>
        <dbReference type="ChEBI" id="CHEBI:29999"/>
        <dbReference type="ChEBI" id="CHEBI:30616"/>
        <dbReference type="ChEBI" id="CHEBI:83421"/>
        <dbReference type="ChEBI" id="CHEBI:456216"/>
        <dbReference type="EC" id="2.7.11.22"/>
    </reaction>
</comment>
<feature type="region of interest" description="Disordered" evidence="21">
    <location>
        <begin position="122"/>
        <end position="298"/>
    </location>
</feature>
<protein>
    <recommendedName>
        <fullName evidence="15">Cyclin-dependent kinase 12</fullName>
        <ecNumber evidence="5">2.7.11.22</ecNumber>
        <ecNumber evidence="4">2.7.11.23</ecNumber>
    </recommendedName>
    <alternativeName>
        <fullName evidence="16">Cell division protein kinase 12</fullName>
    </alternativeName>
</protein>
<feature type="compositionally biased region" description="Basic and acidic residues" evidence="21">
    <location>
        <begin position="41"/>
        <end position="59"/>
    </location>
</feature>
<dbReference type="PROSITE" id="PS00107">
    <property type="entry name" value="PROTEIN_KINASE_ATP"/>
    <property type="match status" value="1"/>
</dbReference>
<evidence type="ECO:0000256" key="21">
    <source>
        <dbReference type="SAM" id="MobiDB-lite"/>
    </source>
</evidence>
<feature type="compositionally biased region" description="Polar residues" evidence="21">
    <location>
        <begin position="926"/>
        <end position="942"/>
    </location>
</feature>
<proteinExistence type="inferred from homology"/>
<evidence type="ECO:0000256" key="5">
    <source>
        <dbReference type="ARBA" id="ARBA00012425"/>
    </source>
</evidence>
<evidence type="ECO:0000256" key="14">
    <source>
        <dbReference type="ARBA" id="ARBA00023242"/>
    </source>
</evidence>
<dbReference type="GO" id="GO:0006310">
    <property type="term" value="P:DNA recombination"/>
    <property type="evidence" value="ECO:0007669"/>
    <property type="project" value="UniProtKB-ARBA"/>
</dbReference>
<evidence type="ECO:0000256" key="16">
    <source>
        <dbReference type="ARBA" id="ARBA00041920"/>
    </source>
</evidence>
<dbReference type="GO" id="GO:0008353">
    <property type="term" value="F:RNA polymerase II CTD heptapeptide repeat kinase activity"/>
    <property type="evidence" value="ECO:0007669"/>
    <property type="project" value="UniProtKB-EC"/>
</dbReference>
<dbReference type="PROSITE" id="PS00108">
    <property type="entry name" value="PROTEIN_KINASE_ST"/>
    <property type="match status" value="1"/>
</dbReference>
<dbReference type="PROSITE" id="PS50011">
    <property type="entry name" value="PROTEIN_KINASE_DOM"/>
    <property type="match status" value="1"/>
</dbReference>
<dbReference type="InterPro" id="IPR008271">
    <property type="entry name" value="Ser/Thr_kinase_AS"/>
</dbReference>
<dbReference type="Proteomes" id="UP000030764">
    <property type="component" value="Unassembled WGS sequence"/>
</dbReference>
<dbReference type="GO" id="GO:0008024">
    <property type="term" value="C:cyclin/CDK positive transcription elongation factor complex"/>
    <property type="evidence" value="ECO:0007669"/>
    <property type="project" value="TreeGrafter"/>
</dbReference>
<keyword evidence="25" id="KW-1185">Reference proteome</keyword>
<evidence type="ECO:0000256" key="15">
    <source>
        <dbReference type="ARBA" id="ARBA00040213"/>
    </source>
</evidence>
<dbReference type="InterPro" id="IPR000719">
    <property type="entry name" value="Prot_kinase_dom"/>
</dbReference>
<dbReference type="InterPro" id="IPR047260">
    <property type="entry name" value="ERCC1-like_central_dom"/>
</dbReference>
<dbReference type="Gene3D" id="3.40.50.10130">
    <property type="match status" value="1"/>
</dbReference>
<feature type="compositionally biased region" description="Basic and acidic residues" evidence="21">
    <location>
        <begin position="196"/>
        <end position="211"/>
    </location>
</feature>
<comment type="catalytic activity">
    <reaction evidence="19">
        <text>[DNA-directed RNA polymerase] + ATP = phospho-[DNA-directed RNA polymerase] + ADP + H(+)</text>
        <dbReference type="Rhea" id="RHEA:10216"/>
        <dbReference type="Rhea" id="RHEA-COMP:11321"/>
        <dbReference type="Rhea" id="RHEA-COMP:11322"/>
        <dbReference type="ChEBI" id="CHEBI:15378"/>
        <dbReference type="ChEBI" id="CHEBI:30616"/>
        <dbReference type="ChEBI" id="CHEBI:43176"/>
        <dbReference type="ChEBI" id="CHEBI:68546"/>
        <dbReference type="ChEBI" id="CHEBI:456216"/>
        <dbReference type="EC" id="2.7.11.23"/>
    </reaction>
</comment>
<dbReference type="Proteomes" id="UP000030758">
    <property type="component" value="Unassembled WGS sequence"/>
</dbReference>
<feature type="region of interest" description="Disordered" evidence="21">
    <location>
        <begin position="325"/>
        <end position="354"/>
    </location>
</feature>
<keyword evidence="10" id="KW-0418">Kinase</keyword>
<evidence type="ECO:0000313" key="25">
    <source>
        <dbReference type="Proteomes" id="UP000030764"/>
    </source>
</evidence>
<dbReference type="FunFam" id="1.10.510.10:FF:000415">
    <property type="entry name" value="CMGC/CDK/CRK7 protein kinase, variant"/>
    <property type="match status" value="1"/>
</dbReference>
<dbReference type="EMBL" id="KL363270">
    <property type="protein sequence ID" value="KFD49469.1"/>
    <property type="molecule type" value="Genomic_DNA"/>
</dbReference>
<evidence type="ECO:0000256" key="17">
    <source>
        <dbReference type="ARBA" id="ARBA00047811"/>
    </source>
</evidence>
<evidence type="ECO:0000256" key="1">
    <source>
        <dbReference type="ARBA" id="ARBA00004123"/>
    </source>
</evidence>
<comment type="subcellular location">
    <subcellularLocation>
        <location evidence="1">Nucleus</location>
    </subcellularLocation>
</comment>
<dbReference type="InterPro" id="IPR011335">
    <property type="entry name" value="Restrct_endonuc-II-like"/>
</dbReference>
<dbReference type="NCBIfam" id="TIGR00597">
    <property type="entry name" value="rad10"/>
    <property type="match status" value="1"/>
</dbReference>
<feature type="domain" description="Protein kinase" evidence="22">
    <location>
        <begin position="492"/>
        <end position="785"/>
    </location>
</feature>
<feature type="compositionally biased region" description="Basic and acidic residues" evidence="21">
    <location>
        <begin position="916"/>
        <end position="925"/>
    </location>
</feature>
<dbReference type="FunFam" id="3.40.50.10130:FF:000001">
    <property type="entry name" value="DNA excision repair protein ERCC-1"/>
    <property type="match status" value="1"/>
</dbReference>
<keyword evidence="11 20" id="KW-0067">ATP-binding</keyword>
<dbReference type="GO" id="GO:0004693">
    <property type="term" value="F:cyclin-dependent protein serine/threonine kinase activity"/>
    <property type="evidence" value="ECO:0007669"/>
    <property type="project" value="UniProtKB-EC"/>
</dbReference>